<evidence type="ECO:0000256" key="1">
    <source>
        <dbReference type="SAM" id="MobiDB-lite"/>
    </source>
</evidence>
<reference evidence="2" key="1">
    <citation type="submission" date="2021-10" db="EMBL/GenBank/DDBJ databases">
        <title>Tropical sea cucumber genome reveals ecological adaptation and Cuvierian tubules defense mechanism.</title>
        <authorList>
            <person name="Chen T."/>
        </authorList>
    </citation>
    <scope>NUCLEOTIDE SEQUENCE</scope>
    <source>
        <strain evidence="2">Nanhai2018</strain>
        <tissue evidence="2">Muscle</tissue>
    </source>
</reference>
<dbReference type="AlphaFoldDB" id="A0A9Q0YB33"/>
<dbReference type="EMBL" id="JAIZAY010000044">
    <property type="protein sequence ID" value="KAJ8019273.1"/>
    <property type="molecule type" value="Genomic_DNA"/>
</dbReference>
<accession>A0A9Q0YB33</accession>
<organism evidence="2 3">
    <name type="scientific">Holothuria leucospilota</name>
    <name type="common">Black long sea cucumber</name>
    <name type="synonym">Mertensiothuria leucospilota</name>
    <dbReference type="NCBI Taxonomy" id="206669"/>
    <lineage>
        <taxon>Eukaryota</taxon>
        <taxon>Metazoa</taxon>
        <taxon>Echinodermata</taxon>
        <taxon>Eleutherozoa</taxon>
        <taxon>Echinozoa</taxon>
        <taxon>Holothuroidea</taxon>
        <taxon>Aspidochirotacea</taxon>
        <taxon>Aspidochirotida</taxon>
        <taxon>Holothuriidae</taxon>
        <taxon>Holothuria</taxon>
    </lineage>
</organism>
<proteinExistence type="predicted"/>
<evidence type="ECO:0000313" key="3">
    <source>
        <dbReference type="Proteomes" id="UP001152320"/>
    </source>
</evidence>
<gene>
    <name evidence="2" type="ORF">HOLleu_42234</name>
</gene>
<keyword evidence="3" id="KW-1185">Reference proteome</keyword>
<evidence type="ECO:0000313" key="2">
    <source>
        <dbReference type="EMBL" id="KAJ8019273.1"/>
    </source>
</evidence>
<comment type="caution">
    <text evidence="2">The sequence shown here is derived from an EMBL/GenBank/DDBJ whole genome shotgun (WGS) entry which is preliminary data.</text>
</comment>
<sequence length="69" mass="7620">MRVTQRKGNSISAKGEDGSSITRNSSFFKRIDSESSESKAAPTEPSNNAVNEKPTELRRSKRTLNHQIG</sequence>
<dbReference type="Proteomes" id="UP001152320">
    <property type="component" value="Unassembled WGS sequence"/>
</dbReference>
<feature type="region of interest" description="Disordered" evidence="1">
    <location>
        <begin position="1"/>
        <end position="69"/>
    </location>
</feature>
<protein>
    <submittedName>
        <fullName evidence="2">Uncharacterized protein</fullName>
    </submittedName>
</protein>
<feature type="compositionally biased region" description="Basic residues" evidence="1">
    <location>
        <begin position="59"/>
        <end position="69"/>
    </location>
</feature>
<feature type="compositionally biased region" description="Polar residues" evidence="1">
    <location>
        <begin position="1"/>
        <end position="12"/>
    </location>
</feature>
<name>A0A9Q0YB33_HOLLE</name>